<evidence type="ECO:0000259" key="2">
    <source>
        <dbReference type="Pfam" id="PF01593"/>
    </source>
</evidence>
<keyword evidence="4" id="KW-1185">Reference proteome</keyword>
<sequence>MRKKIAIIGGGLSGLYAAYLLEQNGITDYILLEARERFGGRVMDFNSDSQLENNRFDLGPTWFWPEFQPQLNTLIKSLKLDTFSQYEQGNILLERSHSKPPSTMPGYANSPTSMRLKGGMGALINALRSKLINEHIISGAFVESIVRQSGNNEVCYRTSENTKNIVNVEHIMLAVPPRLAIKQIKFIPTLPSALAENWKNTATWMAPHAKYIAVFNSPFWREQGLSGSARSSIGPMTEIHDASNPDGQAALFGFIGVSAADRQGISEEDLLKHCRVQLVRLFGSQAESPTIDIVKDWAIDSLTSTHLDTQMTNTHNAATYSTPQDGPWHQKLVGIGSEWSKQFPGYLAGAIDAAKKGVTHYINTLQ</sequence>
<accession>A0A6N8F779</accession>
<dbReference type="PANTHER" id="PTHR43563">
    <property type="entry name" value="AMINE OXIDASE"/>
    <property type="match status" value="1"/>
</dbReference>
<protein>
    <submittedName>
        <fullName evidence="3">NAD(P)-binding protein</fullName>
    </submittedName>
</protein>
<gene>
    <name evidence="3" type="ORF">GNP35_06965</name>
</gene>
<dbReference type="RefSeq" id="WP_155695438.1">
    <property type="nucleotide sequence ID" value="NZ_WOCD01000003.1"/>
</dbReference>
<dbReference type="SUPFAM" id="SSF51905">
    <property type="entry name" value="FAD/NAD(P)-binding domain"/>
    <property type="match status" value="1"/>
</dbReference>
<proteinExistence type="inferred from homology"/>
<evidence type="ECO:0000313" key="3">
    <source>
        <dbReference type="EMBL" id="MUH72243.1"/>
    </source>
</evidence>
<comment type="caution">
    <text evidence="3">The sequence shown here is derived from an EMBL/GenBank/DDBJ whole genome shotgun (WGS) entry which is preliminary data.</text>
</comment>
<organism evidence="3 4">
    <name type="scientific">Psychrosphaera haliotis</name>
    <dbReference type="NCBI Taxonomy" id="555083"/>
    <lineage>
        <taxon>Bacteria</taxon>
        <taxon>Pseudomonadati</taxon>
        <taxon>Pseudomonadota</taxon>
        <taxon>Gammaproteobacteria</taxon>
        <taxon>Alteromonadales</taxon>
        <taxon>Pseudoalteromonadaceae</taxon>
        <taxon>Psychrosphaera</taxon>
    </lineage>
</organism>
<dbReference type="EMBL" id="WOCD01000003">
    <property type="protein sequence ID" value="MUH72243.1"/>
    <property type="molecule type" value="Genomic_DNA"/>
</dbReference>
<name>A0A6N8F779_9GAMM</name>
<comment type="similarity">
    <text evidence="1">Belongs to the flavin monoamine oxidase family.</text>
</comment>
<dbReference type="PANTHER" id="PTHR43563:SF1">
    <property type="entry name" value="AMINE OXIDASE [FLAVIN-CONTAINING] B"/>
    <property type="match status" value="1"/>
</dbReference>
<dbReference type="Proteomes" id="UP000439994">
    <property type="component" value="Unassembled WGS sequence"/>
</dbReference>
<dbReference type="Pfam" id="PF13450">
    <property type="entry name" value="NAD_binding_8"/>
    <property type="match status" value="1"/>
</dbReference>
<dbReference type="GO" id="GO:0016491">
    <property type="term" value="F:oxidoreductase activity"/>
    <property type="evidence" value="ECO:0007669"/>
    <property type="project" value="InterPro"/>
</dbReference>
<reference evidence="3 4" key="1">
    <citation type="submission" date="2019-11" db="EMBL/GenBank/DDBJ databases">
        <title>P. haliotis isolates from Z. marina roots.</title>
        <authorList>
            <person name="Cohen M."/>
            <person name="Jospin G."/>
            <person name="Eisen J.A."/>
            <person name="Coil D.A."/>
        </authorList>
    </citation>
    <scope>NUCLEOTIDE SEQUENCE [LARGE SCALE GENOMIC DNA]</scope>
    <source>
        <strain evidence="3 4">UCD-MCMsp1aY</strain>
    </source>
</reference>
<dbReference type="InterPro" id="IPR002937">
    <property type="entry name" value="Amino_oxidase"/>
</dbReference>
<dbReference type="Gene3D" id="3.50.50.60">
    <property type="entry name" value="FAD/NAD(P)-binding domain"/>
    <property type="match status" value="2"/>
</dbReference>
<evidence type="ECO:0000256" key="1">
    <source>
        <dbReference type="ARBA" id="ARBA00005995"/>
    </source>
</evidence>
<dbReference type="SUPFAM" id="SSF54373">
    <property type="entry name" value="FAD-linked reductases, C-terminal domain"/>
    <property type="match status" value="1"/>
</dbReference>
<dbReference type="AlphaFoldDB" id="A0A6N8F779"/>
<feature type="domain" description="Amine oxidase" evidence="2">
    <location>
        <begin position="93"/>
        <end position="356"/>
    </location>
</feature>
<dbReference type="OrthoDB" id="337830at2"/>
<dbReference type="Pfam" id="PF01593">
    <property type="entry name" value="Amino_oxidase"/>
    <property type="match status" value="1"/>
</dbReference>
<dbReference type="InterPro" id="IPR036188">
    <property type="entry name" value="FAD/NAD-bd_sf"/>
</dbReference>
<dbReference type="InterPro" id="IPR050703">
    <property type="entry name" value="Flavin_MAO"/>
</dbReference>
<evidence type="ECO:0000313" key="4">
    <source>
        <dbReference type="Proteomes" id="UP000439994"/>
    </source>
</evidence>